<evidence type="ECO:0008006" key="3">
    <source>
        <dbReference type="Google" id="ProtNLM"/>
    </source>
</evidence>
<dbReference type="EMBL" id="JAZGQO010000014">
    <property type="protein sequence ID" value="KAK6171544.1"/>
    <property type="molecule type" value="Genomic_DNA"/>
</dbReference>
<organism evidence="1 2">
    <name type="scientific">Patella caerulea</name>
    <name type="common">Rayed Mediterranean limpet</name>
    <dbReference type="NCBI Taxonomy" id="87958"/>
    <lineage>
        <taxon>Eukaryota</taxon>
        <taxon>Metazoa</taxon>
        <taxon>Spiralia</taxon>
        <taxon>Lophotrochozoa</taxon>
        <taxon>Mollusca</taxon>
        <taxon>Gastropoda</taxon>
        <taxon>Patellogastropoda</taxon>
        <taxon>Patelloidea</taxon>
        <taxon>Patellidae</taxon>
        <taxon>Patella</taxon>
    </lineage>
</organism>
<dbReference type="PANTHER" id="PTHR37984:SF9">
    <property type="entry name" value="INTEGRASE CATALYTIC DOMAIN-CONTAINING PROTEIN"/>
    <property type="match status" value="1"/>
</dbReference>
<evidence type="ECO:0000313" key="1">
    <source>
        <dbReference type="EMBL" id="KAK6171544.1"/>
    </source>
</evidence>
<dbReference type="AlphaFoldDB" id="A0AAN8JBR6"/>
<comment type="caution">
    <text evidence="1">The sequence shown here is derived from an EMBL/GenBank/DDBJ whole genome shotgun (WGS) entry which is preliminary data.</text>
</comment>
<sequence>MLLQVQSFPQSNGLAEVSVKTVKRLIQKAVINEEDPCLALLSHRCTPGTDGYSPAQKLFNRHVRSLLPRLQLNQTDTEKPNRSKWYDHGAKSLPDLEIGDSVRLRFEKHWEKKGEIVEKAVQPRSYIVKTDEGNHMRRNRRDLLKTKEKFTIEDYVELSDDDCEPGPIPFQNQTSAKDTSLMPNTNTCNNNSVADNVSKNLNDFSKASKSGRVINRINI</sequence>
<dbReference type="Gene3D" id="3.30.420.10">
    <property type="entry name" value="Ribonuclease H-like superfamily/Ribonuclease H"/>
    <property type="match status" value="1"/>
</dbReference>
<dbReference type="GO" id="GO:0003676">
    <property type="term" value="F:nucleic acid binding"/>
    <property type="evidence" value="ECO:0007669"/>
    <property type="project" value="InterPro"/>
</dbReference>
<keyword evidence="2" id="KW-1185">Reference proteome</keyword>
<gene>
    <name evidence="1" type="ORF">SNE40_019710</name>
</gene>
<dbReference type="PANTHER" id="PTHR37984">
    <property type="entry name" value="PROTEIN CBG26694"/>
    <property type="match status" value="1"/>
</dbReference>
<protein>
    <recommendedName>
        <fullName evidence="3">Integrase catalytic domain-containing protein</fullName>
    </recommendedName>
</protein>
<evidence type="ECO:0000313" key="2">
    <source>
        <dbReference type="Proteomes" id="UP001347796"/>
    </source>
</evidence>
<proteinExistence type="predicted"/>
<accession>A0AAN8JBR6</accession>
<dbReference type="InterPro" id="IPR050951">
    <property type="entry name" value="Retrovirus_Pol_polyprotein"/>
</dbReference>
<name>A0AAN8JBR6_PATCE</name>
<dbReference type="Proteomes" id="UP001347796">
    <property type="component" value="Unassembled WGS sequence"/>
</dbReference>
<reference evidence="1 2" key="1">
    <citation type="submission" date="2024-01" db="EMBL/GenBank/DDBJ databases">
        <title>The genome of the rayed Mediterranean limpet Patella caerulea (Linnaeus, 1758).</title>
        <authorList>
            <person name="Anh-Thu Weber A."/>
            <person name="Halstead-Nussloch G."/>
        </authorList>
    </citation>
    <scope>NUCLEOTIDE SEQUENCE [LARGE SCALE GENOMIC DNA]</scope>
    <source>
        <strain evidence="1">AATW-2023a</strain>
        <tissue evidence="1">Whole specimen</tissue>
    </source>
</reference>
<dbReference type="InterPro" id="IPR036397">
    <property type="entry name" value="RNaseH_sf"/>
</dbReference>